<dbReference type="GO" id="GO:0046873">
    <property type="term" value="F:metal ion transmembrane transporter activity"/>
    <property type="evidence" value="ECO:0007669"/>
    <property type="project" value="InterPro"/>
</dbReference>
<reference evidence="7" key="1">
    <citation type="submission" date="2014-12" db="EMBL/GenBank/DDBJ databases">
        <title>Genome Sequence of Valsa Canker Pathogens Uncovers a Specific Adaption of Colonization on Woody Bark.</title>
        <authorList>
            <person name="Yin Z."/>
            <person name="Liu H."/>
            <person name="Gao X."/>
            <person name="Li Z."/>
            <person name="Song N."/>
            <person name="Ke X."/>
            <person name="Dai Q."/>
            <person name="Wu Y."/>
            <person name="Sun Y."/>
            <person name="Xu J.-R."/>
            <person name="Kang Z.K."/>
            <person name="Wang L."/>
            <person name="Huang L."/>
        </authorList>
    </citation>
    <scope>NUCLEOTIDE SEQUENCE [LARGE SCALE GENOMIC DNA]</scope>
    <source>
        <strain evidence="7">03-8</strain>
    </source>
</reference>
<evidence type="ECO:0000313" key="7">
    <source>
        <dbReference type="EMBL" id="KUI71375.1"/>
    </source>
</evidence>
<dbReference type="Proteomes" id="UP000078559">
    <property type="component" value="Chromosome 7"/>
</dbReference>
<keyword evidence="8" id="KW-1185">Reference proteome</keyword>
<dbReference type="OrthoDB" id="3231000at2759"/>
<protein>
    <recommendedName>
        <fullName evidence="9">Magnesium transport protein CorA</fullName>
    </recommendedName>
</protein>
<keyword evidence="2 6" id="KW-0812">Transmembrane</keyword>
<sequence>MEKPGLDLEALLKRLDDQRESYLENHSLVRMLLAAARDKDLKSPQPPQLPPSPPSPPSSDPKRRTLSSTSGIDSLLTSSLSKATVDESESEQDEEEYYVQTPLKTEEYGHEGLRQHLRSYKWTSDGHKVLQDVLSDIKLLSQPTLFPTQRGPVLDRSHLSHYQVFDVGLDGAPLAIEFSENEKPPSNALCIWQAIKDINSPSKERKAVGRITILRELSPMLFGAVHYTNINDFDVDELFKHLVEPESTFAKLHQIYDTDERHRRTFEFNFEYFTIIGDDCQPMSWQYADRQEDRNAHHIPITRCSSVVALSLGGNPIKKVKNRSRRAKSGYGYVYDPFAPWKLLNLQCYPDWKSSLTVHDSTKHYVNGVEAFMVTILGEFRDAHGRFETIFNRVSKLVTPPLDFMFDAEVRERLLFEDSDFTFTRRYFWAAQTLGIVNDSIRAMIDTYEDNFTDEVWSGTHKTLWPLEEENSGRNIFFKKKMAVLRRKFDVEIRKLRNLVSEIDSRRKEIKGLREELYVGTSIQESRKSVENSDISVQQGHNIKLLTLVSIFFLPLTFVTSVFGMTNMPTEPIYWPFAVVTVTVCVPFFFLVGSLNSTRGMRFWRNKTNAAFHATSEFFSSFRARGRGKELDDATLRRRESTGDNRSMRLRGRHASSLFSNTLTESRASGEIDSAEANRNNRHRSSSRGGSRIVGMVMHDIERRRTIKYGPDVLRDVA</sequence>
<feature type="compositionally biased region" description="Pro residues" evidence="5">
    <location>
        <begin position="44"/>
        <end position="59"/>
    </location>
</feature>
<gene>
    <name evidence="7" type="ORF">VM1G_06971</name>
</gene>
<feature type="compositionally biased region" description="Acidic residues" evidence="5">
    <location>
        <begin position="86"/>
        <end position="97"/>
    </location>
</feature>
<evidence type="ECO:0008006" key="9">
    <source>
        <dbReference type="Google" id="ProtNLM"/>
    </source>
</evidence>
<keyword evidence="3 6" id="KW-1133">Transmembrane helix</keyword>
<keyword evidence="4 6" id="KW-0472">Membrane</keyword>
<dbReference type="AlphaFoldDB" id="A0A194W5P7"/>
<feature type="region of interest" description="Disordered" evidence="5">
    <location>
        <begin position="35"/>
        <end position="104"/>
    </location>
</feature>
<evidence type="ECO:0000256" key="2">
    <source>
        <dbReference type="ARBA" id="ARBA00022692"/>
    </source>
</evidence>
<feature type="transmembrane region" description="Helical" evidence="6">
    <location>
        <begin position="573"/>
        <end position="595"/>
    </location>
</feature>
<comment type="subcellular location">
    <subcellularLocation>
        <location evidence="1">Membrane</location>
        <topology evidence="1">Multi-pass membrane protein</topology>
    </subcellularLocation>
</comment>
<feature type="region of interest" description="Disordered" evidence="5">
    <location>
        <begin position="663"/>
        <end position="694"/>
    </location>
</feature>
<evidence type="ECO:0000256" key="1">
    <source>
        <dbReference type="ARBA" id="ARBA00004141"/>
    </source>
</evidence>
<evidence type="ECO:0000256" key="5">
    <source>
        <dbReference type="SAM" id="MobiDB-lite"/>
    </source>
</evidence>
<dbReference type="SUPFAM" id="SSF144083">
    <property type="entry name" value="Magnesium transport protein CorA, transmembrane region"/>
    <property type="match status" value="1"/>
</dbReference>
<dbReference type="GO" id="GO:0016020">
    <property type="term" value="C:membrane"/>
    <property type="evidence" value="ECO:0007669"/>
    <property type="project" value="UniProtKB-SubCell"/>
</dbReference>
<dbReference type="InterPro" id="IPR045863">
    <property type="entry name" value="CorA_TM1_TM2"/>
</dbReference>
<dbReference type="EMBL" id="CM003104">
    <property type="protein sequence ID" value="KUI71375.1"/>
    <property type="molecule type" value="Genomic_DNA"/>
</dbReference>
<dbReference type="Gene3D" id="1.20.58.340">
    <property type="entry name" value="Magnesium transport protein CorA, transmembrane region"/>
    <property type="match status" value="1"/>
</dbReference>
<evidence type="ECO:0000313" key="8">
    <source>
        <dbReference type="Proteomes" id="UP000078559"/>
    </source>
</evidence>
<evidence type="ECO:0000256" key="6">
    <source>
        <dbReference type="SAM" id="Phobius"/>
    </source>
</evidence>
<evidence type="ECO:0000256" key="3">
    <source>
        <dbReference type="ARBA" id="ARBA00022989"/>
    </source>
</evidence>
<name>A0A194W5P7_CYTMA</name>
<dbReference type="InterPro" id="IPR002523">
    <property type="entry name" value="MgTranspt_CorA/ZnTranspt_ZntB"/>
</dbReference>
<accession>A0A194W5P7</accession>
<proteinExistence type="predicted"/>
<evidence type="ECO:0000256" key="4">
    <source>
        <dbReference type="ARBA" id="ARBA00023136"/>
    </source>
</evidence>
<feature type="compositionally biased region" description="Polar residues" evidence="5">
    <location>
        <begin position="66"/>
        <end position="82"/>
    </location>
</feature>
<organism evidence="7 8">
    <name type="scientific">Cytospora mali</name>
    <name type="common">Apple Valsa canker fungus</name>
    <name type="synonym">Valsa mali</name>
    <dbReference type="NCBI Taxonomy" id="578113"/>
    <lineage>
        <taxon>Eukaryota</taxon>
        <taxon>Fungi</taxon>
        <taxon>Dikarya</taxon>
        <taxon>Ascomycota</taxon>
        <taxon>Pezizomycotina</taxon>
        <taxon>Sordariomycetes</taxon>
        <taxon>Sordariomycetidae</taxon>
        <taxon>Diaporthales</taxon>
        <taxon>Cytosporaceae</taxon>
        <taxon>Cytospora</taxon>
    </lineage>
</organism>
<dbReference type="Pfam" id="PF01544">
    <property type="entry name" value="CorA"/>
    <property type="match status" value="1"/>
</dbReference>